<dbReference type="SMART" id="SM00028">
    <property type="entry name" value="TPR"/>
    <property type="match status" value="3"/>
</dbReference>
<dbReference type="Pfam" id="PF13432">
    <property type="entry name" value="TPR_16"/>
    <property type="match status" value="1"/>
</dbReference>
<dbReference type="InParanoid" id="A0A0G4G761"/>
<feature type="compositionally biased region" description="Basic and acidic residues" evidence="3">
    <location>
        <begin position="443"/>
        <end position="453"/>
    </location>
</feature>
<dbReference type="GO" id="GO:0070062">
    <property type="term" value="C:extracellular exosome"/>
    <property type="evidence" value="ECO:0007669"/>
    <property type="project" value="TreeGrafter"/>
</dbReference>
<feature type="compositionally biased region" description="Pro residues" evidence="3">
    <location>
        <begin position="263"/>
        <end position="274"/>
    </location>
</feature>
<name>A0A0G4G761_VITBC</name>
<dbReference type="EMBL" id="CDMY01000581">
    <property type="protein sequence ID" value="CEM24461.1"/>
    <property type="molecule type" value="Genomic_DNA"/>
</dbReference>
<feature type="region of interest" description="Disordered" evidence="3">
    <location>
        <begin position="416"/>
        <end position="453"/>
    </location>
</feature>
<dbReference type="InterPro" id="IPR011990">
    <property type="entry name" value="TPR-like_helical_dom_sf"/>
</dbReference>
<dbReference type="InterPro" id="IPR019734">
    <property type="entry name" value="TPR_rpt"/>
</dbReference>
<dbReference type="Gene3D" id="1.25.40.10">
    <property type="entry name" value="Tetratricopeptide repeat domain"/>
    <property type="match status" value="2"/>
</dbReference>
<accession>A0A0G4G761</accession>
<dbReference type="OMA" id="FLSVCHY"/>
<dbReference type="VEuPathDB" id="CryptoDB:Vbra_3207"/>
<feature type="region of interest" description="Disordered" evidence="3">
    <location>
        <begin position="1"/>
        <end position="22"/>
    </location>
</feature>
<dbReference type="GO" id="GO:0060271">
    <property type="term" value="P:cilium assembly"/>
    <property type="evidence" value="ECO:0007669"/>
    <property type="project" value="TreeGrafter"/>
</dbReference>
<dbReference type="InterPro" id="IPR052628">
    <property type="entry name" value="CFAP70"/>
</dbReference>
<dbReference type="SUPFAM" id="SSF48452">
    <property type="entry name" value="TPR-like"/>
    <property type="match status" value="2"/>
</dbReference>
<evidence type="ECO:0000313" key="5">
    <source>
        <dbReference type="Proteomes" id="UP000041254"/>
    </source>
</evidence>
<dbReference type="OrthoDB" id="10262375at2759"/>
<evidence type="ECO:0000256" key="3">
    <source>
        <dbReference type="SAM" id="MobiDB-lite"/>
    </source>
</evidence>
<feature type="region of interest" description="Disordered" evidence="3">
    <location>
        <begin position="259"/>
        <end position="297"/>
    </location>
</feature>
<keyword evidence="1" id="KW-0677">Repeat</keyword>
<feature type="region of interest" description="Disordered" evidence="3">
    <location>
        <begin position="1164"/>
        <end position="1197"/>
    </location>
</feature>
<protein>
    <submittedName>
        <fullName evidence="4">Uncharacterized protein</fullName>
    </submittedName>
</protein>
<keyword evidence="2" id="KW-0802">TPR repeat</keyword>
<dbReference type="STRING" id="1169540.A0A0G4G761"/>
<evidence type="ECO:0000256" key="1">
    <source>
        <dbReference type="ARBA" id="ARBA00022737"/>
    </source>
</evidence>
<dbReference type="Pfam" id="PF13181">
    <property type="entry name" value="TPR_8"/>
    <property type="match status" value="1"/>
</dbReference>
<dbReference type="GO" id="GO:0003341">
    <property type="term" value="P:cilium movement"/>
    <property type="evidence" value="ECO:0007669"/>
    <property type="project" value="TreeGrafter"/>
</dbReference>
<dbReference type="AlphaFoldDB" id="A0A0G4G761"/>
<sequence length="1197" mass="133434">MAPKKEAPAPTEPPAEEEPPKETIKIDIQVGQVSNLPAELATCVIAEGFPEAPVVSEKEEASRQPGPFVFPQPTLHFPKAADNASGYRAMLDRVCSKMLTIRLVDTTEGTAAEQCPEVGRLSVDLIPLLHTSKDVTGRFQLELTEKYDALFDKPAAVEGENADQNAEEGDKGEEEAEAAPAEEVDRSVWVDVTLVASELLAPPEDKGDWNAMTVRIEGVYALPPALSAFGTSVTNNVLDATNHPFDYTVHLLGMHISEGALVQPPPPPEEPPAPGAAEGAGDEGEEAAAAEPVQETPEMFYEKTEKAEVRVFWEDPAAPSGGDEAKHPVERTAYNGRKYLRSFKTMLDKQGGVWAYFVPSGKPSIMEADVKAKKGAPVVDKEAILEACNRYCGKAWIDLRRFQRRATKEVSGRYALTSFKLTPPPEEPPAEQPSDGEGAEQPTEPKEAPESLEKHRTYLKVTVSFLTGVLPLEPRSPPPLPQDFLPARPLPPPLKTSEEAAEFFKAVIENGIDMVGREFEKLDILQQKTAPHSVELRQGFLEHLRSVGVYQQMQNNLREAMVKIVREKVQKQPDAVPQLSGGISLDARDKFYSELFVYMTDSLHRTVNRRIREEQRGKEELQWKHPITREDRRSDPSKEMPTERLRRLIFECETKRDYERAAKLYQNLCVAEADDPVQSASTWYHYARFCFRTGRTDAGEEALKEAICVAGGESSAPKDVLRMLGAALMATGRYEGAVHFLSTVLQRERGGHGDVTSRPTYFLLALAYFMDGQYELGEKYLTLSTKDAAYFEDEEEFDQGPRLFVTPPEAPATDTDVSPTSVATSREEYPAFEDPATGHPAEAEQEMCILEGLDLLLAYEIPQPAIEVIDRDDLGLLSLTSRASERVKKIKIKALMLLNEYAVAADHLREELDRNDRQQEVWMLYGECLLRTNNRARALEAFQHCLEFCEELTDPLVYLRAGQLLLGYGHFKTAKSRFLQSLEIQATAEAWYGAGKSCYLLEDYEGARECLCEANYLDNEHPQVWGFLCLVAIKTDRPHEADQCFKYAMQWQLGEADVLIAIGREYIQKGVSGHLAESALRKAVQLQDSGYARLFLAQALALQDLYEKAVLEAQVAIGQAYDQPELLEVAATKALEYADYLQDHQLREAIEMAYQMSVKRREEEEAAKLEGGPGSEYGGRDSFFSDRVSIPGFSDSM</sequence>
<feature type="compositionally biased region" description="Pro residues" evidence="3">
    <location>
        <begin position="422"/>
        <end position="431"/>
    </location>
</feature>
<keyword evidence="5" id="KW-1185">Reference proteome</keyword>
<dbReference type="PANTHER" id="PTHR44314">
    <property type="entry name" value="CILIA- AND FLAGELLA-ASSOCIATED PROTEIN 70"/>
    <property type="match status" value="1"/>
</dbReference>
<organism evidence="4 5">
    <name type="scientific">Vitrella brassicaformis (strain CCMP3155)</name>
    <dbReference type="NCBI Taxonomy" id="1169540"/>
    <lineage>
        <taxon>Eukaryota</taxon>
        <taxon>Sar</taxon>
        <taxon>Alveolata</taxon>
        <taxon>Colpodellida</taxon>
        <taxon>Vitrellaceae</taxon>
        <taxon>Vitrella</taxon>
    </lineage>
</organism>
<evidence type="ECO:0000256" key="2">
    <source>
        <dbReference type="ARBA" id="ARBA00022803"/>
    </source>
</evidence>
<gene>
    <name evidence="4" type="ORF">Vbra_3207</name>
</gene>
<dbReference type="GO" id="GO:0031514">
    <property type="term" value="C:motile cilium"/>
    <property type="evidence" value="ECO:0007669"/>
    <property type="project" value="TreeGrafter"/>
</dbReference>
<feature type="compositionally biased region" description="Acidic residues" evidence="3">
    <location>
        <begin position="165"/>
        <end position="182"/>
    </location>
</feature>
<dbReference type="PhylomeDB" id="A0A0G4G761"/>
<evidence type="ECO:0000313" key="4">
    <source>
        <dbReference type="EMBL" id="CEM24461.1"/>
    </source>
</evidence>
<dbReference type="PANTHER" id="PTHR44314:SF1">
    <property type="entry name" value="CILIA- AND FLAGELLA-ASSOCIATED PROTEIN 70"/>
    <property type="match status" value="1"/>
</dbReference>
<feature type="region of interest" description="Disordered" evidence="3">
    <location>
        <begin position="154"/>
        <end position="183"/>
    </location>
</feature>
<reference evidence="4 5" key="1">
    <citation type="submission" date="2014-11" db="EMBL/GenBank/DDBJ databases">
        <authorList>
            <person name="Zhu J."/>
            <person name="Qi W."/>
            <person name="Song R."/>
        </authorList>
    </citation>
    <scope>NUCLEOTIDE SEQUENCE [LARGE SCALE GENOMIC DNA]</scope>
</reference>
<feature type="region of interest" description="Disordered" evidence="3">
    <location>
        <begin position="618"/>
        <end position="640"/>
    </location>
</feature>
<dbReference type="Proteomes" id="UP000041254">
    <property type="component" value="Unassembled WGS sequence"/>
</dbReference>
<proteinExistence type="predicted"/>